<dbReference type="PANTHER" id="PTHR13947:SF37">
    <property type="entry name" value="LD18367P"/>
    <property type="match status" value="1"/>
</dbReference>
<evidence type="ECO:0000259" key="3">
    <source>
        <dbReference type="PROSITE" id="PS51186"/>
    </source>
</evidence>
<sequence>MATQILGDSSLRVRVYRPEDFRQVEAVFYEGMAYGLGSPADHSARAFYRHPFSGFVYLSGAISAWLISRTKHISPALCTAGILSAAGGVLAYVLWIPRQSRNMMVEYCEQCFREDLNDITKHYRLEPTDDGDYQPTSSSCFWVAEQKSDSGEGYKIVGCIGLDTPDGSSVGEVRRLSVLHSQRGKGIGSLLLRIVTAFAKQTKLTSLRLTTSTFQPDAMRLYTRLGWKNTETVKFKGNMMSSQFYLATMNYFEL</sequence>
<feature type="transmembrane region" description="Helical" evidence="2">
    <location>
        <begin position="73"/>
        <end position="95"/>
    </location>
</feature>
<proteinExistence type="predicted"/>
<keyword evidence="2" id="KW-0812">Transmembrane</keyword>
<keyword evidence="5" id="KW-1185">Reference proteome</keyword>
<evidence type="ECO:0000313" key="4">
    <source>
        <dbReference type="EMBL" id="KAG7094878.1"/>
    </source>
</evidence>
<dbReference type="InterPro" id="IPR000182">
    <property type="entry name" value="GNAT_dom"/>
</dbReference>
<evidence type="ECO:0000256" key="2">
    <source>
        <dbReference type="SAM" id="Phobius"/>
    </source>
</evidence>
<feature type="transmembrane region" description="Helical" evidence="2">
    <location>
        <begin position="47"/>
        <end position="67"/>
    </location>
</feature>
<dbReference type="SUPFAM" id="SSF55729">
    <property type="entry name" value="Acyl-CoA N-acyltransferases (Nat)"/>
    <property type="match status" value="1"/>
</dbReference>
<dbReference type="Pfam" id="PF00583">
    <property type="entry name" value="Acetyltransf_1"/>
    <property type="match status" value="1"/>
</dbReference>
<dbReference type="EMBL" id="CM032183">
    <property type="protein sequence ID" value="KAG7094878.1"/>
    <property type="molecule type" value="Genomic_DNA"/>
</dbReference>
<evidence type="ECO:0000256" key="1">
    <source>
        <dbReference type="ARBA" id="ARBA00022679"/>
    </source>
</evidence>
<protein>
    <recommendedName>
        <fullName evidence="3">N-acetyltransferase domain-containing protein</fullName>
    </recommendedName>
</protein>
<dbReference type="AlphaFoldDB" id="A0A9P7UUU5"/>
<dbReference type="Proteomes" id="UP001049176">
    <property type="component" value="Chromosome 3"/>
</dbReference>
<dbReference type="KEGG" id="more:E1B28_005685"/>
<dbReference type="GO" id="GO:0008080">
    <property type="term" value="F:N-acetyltransferase activity"/>
    <property type="evidence" value="ECO:0007669"/>
    <property type="project" value="InterPro"/>
</dbReference>
<dbReference type="InterPro" id="IPR050769">
    <property type="entry name" value="NAT_camello-type"/>
</dbReference>
<reference evidence="4" key="1">
    <citation type="journal article" date="2021" name="Genome Biol. Evol.">
        <title>The assembled and annotated genome of the fairy-ring fungus Marasmius oreades.</title>
        <authorList>
            <person name="Hiltunen M."/>
            <person name="Ament-Velasquez S.L."/>
            <person name="Johannesson H."/>
        </authorList>
    </citation>
    <scope>NUCLEOTIDE SEQUENCE</scope>
    <source>
        <strain evidence="4">03SP1</strain>
    </source>
</reference>
<dbReference type="RefSeq" id="XP_043011348.1">
    <property type="nucleotide sequence ID" value="XM_043150261.1"/>
</dbReference>
<dbReference type="InterPro" id="IPR016181">
    <property type="entry name" value="Acyl_CoA_acyltransferase"/>
</dbReference>
<keyword evidence="2" id="KW-0472">Membrane</keyword>
<dbReference type="PANTHER" id="PTHR13947">
    <property type="entry name" value="GNAT FAMILY N-ACETYLTRANSFERASE"/>
    <property type="match status" value="1"/>
</dbReference>
<dbReference type="PROSITE" id="PS51186">
    <property type="entry name" value="GNAT"/>
    <property type="match status" value="1"/>
</dbReference>
<keyword evidence="1" id="KW-0808">Transferase</keyword>
<name>A0A9P7UUU5_9AGAR</name>
<gene>
    <name evidence="4" type="ORF">E1B28_005685</name>
</gene>
<dbReference type="CDD" id="cd04301">
    <property type="entry name" value="NAT_SF"/>
    <property type="match status" value="1"/>
</dbReference>
<evidence type="ECO:0000313" key="5">
    <source>
        <dbReference type="Proteomes" id="UP001049176"/>
    </source>
</evidence>
<dbReference type="OrthoDB" id="41532at2759"/>
<dbReference type="GeneID" id="66074761"/>
<keyword evidence="2" id="KW-1133">Transmembrane helix</keyword>
<comment type="caution">
    <text evidence="4">The sequence shown here is derived from an EMBL/GenBank/DDBJ whole genome shotgun (WGS) entry which is preliminary data.</text>
</comment>
<feature type="domain" description="N-acetyltransferase" evidence="3">
    <location>
        <begin position="90"/>
        <end position="251"/>
    </location>
</feature>
<accession>A0A9P7UUU5</accession>
<dbReference type="Gene3D" id="3.40.630.30">
    <property type="match status" value="1"/>
</dbReference>
<organism evidence="4 5">
    <name type="scientific">Marasmius oreades</name>
    <name type="common">fairy-ring Marasmius</name>
    <dbReference type="NCBI Taxonomy" id="181124"/>
    <lineage>
        <taxon>Eukaryota</taxon>
        <taxon>Fungi</taxon>
        <taxon>Dikarya</taxon>
        <taxon>Basidiomycota</taxon>
        <taxon>Agaricomycotina</taxon>
        <taxon>Agaricomycetes</taxon>
        <taxon>Agaricomycetidae</taxon>
        <taxon>Agaricales</taxon>
        <taxon>Marasmiineae</taxon>
        <taxon>Marasmiaceae</taxon>
        <taxon>Marasmius</taxon>
    </lineage>
</organism>